<dbReference type="InterPro" id="IPR017841">
    <property type="entry name" value="Hopanoid_biosynth_HpnN"/>
</dbReference>
<evidence type="ECO:0000256" key="4">
    <source>
        <dbReference type="ARBA" id="ARBA00022989"/>
    </source>
</evidence>
<dbReference type="Pfam" id="PF03176">
    <property type="entry name" value="MMPL"/>
    <property type="match status" value="2"/>
</dbReference>
<gene>
    <name evidence="8" type="ORF">GGR38_002435</name>
</gene>
<evidence type="ECO:0000256" key="2">
    <source>
        <dbReference type="ARBA" id="ARBA00022475"/>
    </source>
</evidence>
<evidence type="ECO:0000256" key="3">
    <source>
        <dbReference type="ARBA" id="ARBA00022692"/>
    </source>
</evidence>
<dbReference type="PANTHER" id="PTHR33406">
    <property type="entry name" value="MEMBRANE PROTEIN MJ1562-RELATED"/>
    <property type="match status" value="1"/>
</dbReference>
<keyword evidence="9" id="KW-1185">Reference proteome</keyword>
<evidence type="ECO:0000259" key="7">
    <source>
        <dbReference type="Pfam" id="PF03176"/>
    </source>
</evidence>
<evidence type="ECO:0000256" key="5">
    <source>
        <dbReference type="ARBA" id="ARBA00023136"/>
    </source>
</evidence>
<name>A0A7W6G6M9_9SPHN</name>
<keyword evidence="2" id="KW-1003">Cell membrane</keyword>
<dbReference type="InterPro" id="IPR050545">
    <property type="entry name" value="Mycobact_MmpL"/>
</dbReference>
<feature type="domain" description="Membrane transport protein MMPL" evidence="7">
    <location>
        <begin position="238"/>
        <end position="437"/>
    </location>
</feature>
<feature type="transmembrane region" description="Helical" evidence="6">
    <location>
        <begin position="721"/>
        <end position="744"/>
    </location>
</feature>
<dbReference type="SUPFAM" id="SSF82866">
    <property type="entry name" value="Multidrug efflux transporter AcrB transmembrane domain"/>
    <property type="match status" value="2"/>
</dbReference>
<evidence type="ECO:0000256" key="6">
    <source>
        <dbReference type="SAM" id="Phobius"/>
    </source>
</evidence>
<dbReference type="Gene3D" id="1.20.1640.10">
    <property type="entry name" value="Multidrug efflux transporter AcrB transmembrane domain"/>
    <property type="match status" value="2"/>
</dbReference>
<reference evidence="8 9" key="1">
    <citation type="submission" date="2020-08" db="EMBL/GenBank/DDBJ databases">
        <title>Genomic Encyclopedia of Type Strains, Phase IV (KMG-IV): sequencing the most valuable type-strain genomes for metagenomic binning, comparative biology and taxonomic classification.</title>
        <authorList>
            <person name="Goeker M."/>
        </authorList>
    </citation>
    <scope>NUCLEOTIDE SEQUENCE [LARGE SCALE GENOMIC DNA]</scope>
    <source>
        <strain evidence="8 9">DSM 27057</strain>
    </source>
</reference>
<feature type="transmembrane region" description="Helical" evidence="6">
    <location>
        <begin position="376"/>
        <end position="398"/>
    </location>
</feature>
<feature type="transmembrane region" description="Helical" evidence="6">
    <location>
        <begin position="778"/>
        <end position="801"/>
    </location>
</feature>
<dbReference type="EMBL" id="JACIDX010000008">
    <property type="protein sequence ID" value="MBB3955481.1"/>
    <property type="molecule type" value="Genomic_DNA"/>
</dbReference>
<keyword evidence="4 6" id="KW-1133">Transmembrane helix</keyword>
<comment type="subcellular location">
    <subcellularLocation>
        <location evidence="1">Cell membrane</location>
        <topology evidence="1">Multi-pass membrane protein</topology>
    </subcellularLocation>
</comment>
<feature type="domain" description="Membrane transport protein MMPL" evidence="7">
    <location>
        <begin position="657"/>
        <end position="865"/>
    </location>
</feature>
<protein>
    <recommendedName>
        <fullName evidence="7">Membrane transport protein MMPL domain-containing protein</fullName>
    </recommendedName>
</protein>
<feature type="transmembrane region" description="Helical" evidence="6">
    <location>
        <begin position="334"/>
        <end position="356"/>
    </location>
</feature>
<dbReference type="InterPro" id="IPR004869">
    <property type="entry name" value="MMPL_dom"/>
</dbReference>
<feature type="transmembrane region" description="Helical" evidence="6">
    <location>
        <begin position="462"/>
        <end position="480"/>
    </location>
</feature>
<dbReference type="Proteomes" id="UP000548867">
    <property type="component" value="Unassembled WGS sequence"/>
</dbReference>
<proteinExistence type="predicted"/>
<dbReference type="NCBIfam" id="TIGR03480">
    <property type="entry name" value="HpnN"/>
    <property type="match status" value="1"/>
</dbReference>
<evidence type="ECO:0000313" key="8">
    <source>
        <dbReference type="EMBL" id="MBB3955481.1"/>
    </source>
</evidence>
<feature type="transmembrane region" description="Helical" evidence="6">
    <location>
        <begin position="410"/>
        <end position="434"/>
    </location>
</feature>
<feature type="transmembrane region" description="Helical" evidence="6">
    <location>
        <begin position="751"/>
        <end position="772"/>
    </location>
</feature>
<dbReference type="PANTHER" id="PTHR33406:SF13">
    <property type="entry name" value="MEMBRANE PROTEIN YDFJ"/>
    <property type="match status" value="1"/>
</dbReference>
<feature type="transmembrane region" description="Helical" evidence="6">
    <location>
        <begin position="281"/>
        <end position="300"/>
    </location>
</feature>
<feature type="transmembrane region" description="Helical" evidence="6">
    <location>
        <begin position="307"/>
        <end position="328"/>
    </location>
</feature>
<comment type="caution">
    <text evidence="8">The sequence shown here is derived from an EMBL/GenBank/DDBJ whole genome shotgun (WGS) entry which is preliminary data.</text>
</comment>
<sequence>MITARLTPAILRAIRAASRRPAVTLVLALALVAGALAYVAGHFAMTTDTGELISAKTPWRQDGAAIEAAFPQLKDSILVVVDGQTPELAEDGAIRLSEALGKLGPKGPVVAVRRPDGGAFFDRSGLLFADLPEVQQTTQRLIDAQPLLGGLAGDPSLHGIAATIDTVADGAARGTQDASRLADPLGKLSAAIDAKLSGKVQYFSWQRMFSTDKGSLAPPTRRLLIVMPRMDYGDLEPGAAAVEAIRAQAAALGLDTAHGMRVGITGEVPLADEEFASIREGMGMIGLGMLAAMLACLWLATRSAKIVGAIMVTIIAGLAITLALGLLAVGRLNLISVAFIPLFVGLGVDFGIQVAVRFNHERRAGAAPMEALERMAAAIGEPLSLAAAAIFLALGAFLPTDYVGIAELGVIAGMGMIVAFMLNITLLPALLMVLQPSVPASDVGWAGAAPLDAFLHRHRRDVLIAFVGAMLLSVVTLVWVKFDFNPLHLRDPHSPAMRELSILMEDADRTPNTITILTPNVAAADDLEARLSRRKEVAHAITIDSFVPEAQGVKLALISDASLLLDATINPFDFPPASDDAATVAALNKAALSLKALAARPGATAAPAAHLSASFTALAAASPAQREAVSAMLVPPLGLTLDKIRASLTASEVTRENLPEEIRRDWLAKDGRALVQVTPRIDGAGNGTDNAAIARFTAAVRAEAPRATGLPVATQEAAKTVAHAFITAGILALALVSLLLWLVLRSVREVAFTLAPVVLSGFLTLGTCVAIGQPLNFANIIAFPLLFGVGVAFHIYFVMAWRSGVGDLLQTSLARAVLCSALATGSAFGALWFSAHPGTASMGLILMLSLVWTLICALIFEPALLGPVHKKDKP</sequence>
<dbReference type="GO" id="GO:0005886">
    <property type="term" value="C:plasma membrane"/>
    <property type="evidence" value="ECO:0007669"/>
    <property type="project" value="UniProtKB-SubCell"/>
</dbReference>
<evidence type="ECO:0000256" key="1">
    <source>
        <dbReference type="ARBA" id="ARBA00004651"/>
    </source>
</evidence>
<accession>A0A7W6G6M9</accession>
<keyword evidence="5 6" id="KW-0472">Membrane</keyword>
<keyword evidence="3 6" id="KW-0812">Transmembrane</keyword>
<evidence type="ECO:0000313" key="9">
    <source>
        <dbReference type="Proteomes" id="UP000548867"/>
    </source>
</evidence>
<feature type="transmembrane region" description="Helical" evidence="6">
    <location>
        <begin position="813"/>
        <end position="835"/>
    </location>
</feature>
<dbReference type="AlphaFoldDB" id="A0A7W6G6M9"/>
<organism evidence="8 9">
    <name type="scientific">Novosphingobium sediminicola</name>
    <dbReference type="NCBI Taxonomy" id="563162"/>
    <lineage>
        <taxon>Bacteria</taxon>
        <taxon>Pseudomonadati</taxon>
        <taxon>Pseudomonadota</taxon>
        <taxon>Alphaproteobacteria</taxon>
        <taxon>Sphingomonadales</taxon>
        <taxon>Sphingomonadaceae</taxon>
        <taxon>Novosphingobium</taxon>
    </lineage>
</organism>
<feature type="transmembrane region" description="Helical" evidence="6">
    <location>
        <begin position="841"/>
        <end position="865"/>
    </location>
</feature>
<dbReference type="RefSeq" id="WP_183625826.1">
    <property type="nucleotide sequence ID" value="NZ_JACIDX010000008.1"/>
</dbReference>